<evidence type="ECO:0000313" key="3">
    <source>
        <dbReference type="Proteomes" id="UP000319257"/>
    </source>
</evidence>
<organism evidence="2 3">
    <name type="scientific">Thyridium curvatum</name>
    <dbReference type="NCBI Taxonomy" id="1093900"/>
    <lineage>
        <taxon>Eukaryota</taxon>
        <taxon>Fungi</taxon>
        <taxon>Dikarya</taxon>
        <taxon>Ascomycota</taxon>
        <taxon>Pezizomycotina</taxon>
        <taxon>Sordariomycetes</taxon>
        <taxon>Sordariomycetidae</taxon>
        <taxon>Thyridiales</taxon>
        <taxon>Thyridiaceae</taxon>
        <taxon>Thyridium</taxon>
    </lineage>
</organism>
<dbReference type="STRING" id="1093900.A0A507BIP9"/>
<dbReference type="InParanoid" id="A0A507BIP9"/>
<name>A0A507BIP9_9PEZI</name>
<sequence>MKRWVVTTKDQGFDGLKFEDAAEVPKLGDLDVLVKLHGASLNYRDLLIPKGKYPFPDRMPVVPGSDGAGEVVEVGPKVTKWKKGDKVVTIFNQGHQFGGVDIAATYTGTGGMVDGTLRQYGAWNENGLVRAPSNLSWLEASSLTCAGVTSWNALYGLRPIKPGQSVLVQGTGGVSLFALQFAKAAGATVIATTSSAEKMELLKKLGADHVINYREDANWGQTARDLTRDKAGVDYIIEVGGPNTMGQSLKAIKFEGIISVIGFIGGMKAEKQPTTLEALSSICVIRGVYVGSRELMQDMVAAIEANDIHPHLDQKVFKLEETLDAYKYMWDQKHVGKIAIQIE</sequence>
<feature type="domain" description="Enoyl reductase (ER)" evidence="1">
    <location>
        <begin position="12"/>
        <end position="340"/>
    </location>
</feature>
<dbReference type="InterPro" id="IPR013149">
    <property type="entry name" value="ADH-like_C"/>
</dbReference>
<dbReference type="SMART" id="SM00829">
    <property type="entry name" value="PKS_ER"/>
    <property type="match status" value="1"/>
</dbReference>
<dbReference type="GO" id="GO:0016491">
    <property type="term" value="F:oxidoreductase activity"/>
    <property type="evidence" value="ECO:0007669"/>
    <property type="project" value="InterPro"/>
</dbReference>
<dbReference type="Pfam" id="PF00107">
    <property type="entry name" value="ADH_zinc_N"/>
    <property type="match status" value="1"/>
</dbReference>
<dbReference type="InterPro" id="IPR013154">
    <property type="entry name" value="ADH-like_N"/>
</dbReference>
<accession>A0A507BIP9</accession>
<dbReference type="SUPFAM" id="SSF51735">
    <property type="entry name" value="NAD(P)-binding Rossmann-fold domains"/>
    <property type="match status" value="1"/>
</dbReference>
<protein>
    <recommendedName>
        <fullName evidence="1">Enoyl reductase (ER) domain-containing protein</fullName>
    </recommendedName>
</protein>
<evidence type="ECO:0000259" key="1">
    <source>
        <dbReference type="SMART" id="SM00829"/>
    </source>
</evidence>
<dbReference type="GeneID" id="41971279"/>
<reference evidence="2 3" key="1">
    <citation type="submission" date="2019-06" db="EMBL/GenBank/DDBJ databases">
        <title>Draft genome sequence of the filamentous fungus Phialemoniopsis curvata isolated from diesel fuel.</title>
        <authorList>
            <person name="Varaljay V.A."/>
            <person name="Lyon W.J."/>
            <person name="Crouch A.L."/>
            <person name="Drake C.E."/>
            <person name="Hollomon J.M."/>
            <person name="Nadeau L.J."/>
            <person name="Nunn H.S."/>
            <person name="Stevenson B.S."/>
            <person name="Bojanowski C.L."/>
            <person name="Crookes-Goodson W.J."/>
        </authorList>
    </citation>
    <scope>NUCLEOTIDE SEQUENCE [LARGE SCALE GENOMIC DNA]</scope>
    <source>
        <strain evidence="2 3">D216</strain>
    </source>
</reference>
<dbReference type="Pfam" id="PF08240">
    <property type="entry name" value="ADH_N"/>
    <property type="match status" value="1"/>
</dbReference>
<dbReference type="InterPro" id="IPR052711">
    <property type="entry name" value="Zinc_ADH-like"/>
</dbReference>
<proteinExistence type="predicted"/>
<dbReference type="OrthoDB" id="9930022at2759"/>
<gene>
    <name evidence="2" type="ORF">E0L32_003832</name>
</gene>
<dbReference type="AlphaFoldDB" id="A0A507BIP9"/>
<dbReference type="RefSeq" id="XP_030998249.1">
    <property type="nucleotide sequence ID" value="XM_031138175.1"/>
</dbReference>
<dbReference type="PANTHER" id="PTHR45033">
    <property type="match status" value="1"/>
</dbReference>
<dbReference type="CDD" id="cd08276">
    <property type="entry name" value="MDR7"/>
    <property type="match status" value="1"/>
</dbReference>
<dbReference type="InterPro" id="IPR011032">
    <property type="entry name" value="GroES-like_sf"/>
</dbReference>
<dbReference type="EMBL" id="SKBQ01000017">
    <property type="protein sequence ID" value="TPX16538.1"/>
    <property type="molecule type" value="Genomic_DNA"/>
</dbReference>
<dbReference type="Proteomes" id="UP000319257">
    <property type="component" value="Unassembled WGS sequence"/>
</dbReference>
<evidence type="ECO:0000313" key="2">
    <source>
        <dbReference type="EMBL" id="TPX16538.1"/>
    </source>
</evidence>
<comment type="caution">
    <text evidence="2">The sequence shown here is derived from an EMBL/GenBank/DDBJ whole genome shotgun (WGS) entry which is preliminary data.</text>
</comment>
<dbReference type="PANTHER" id="PTHR45033:SF2">
    <property type="entry name" value="ZINC-TYPE ALCOHOL DEHYDROGENASE-LIKE PROTEIN C1773.06C"/>
    <property type="match status" value="1"/>
</dbReference>
<dbReference type="SUPFAM" id="SSF50129">
    <property type="entry name" value="GroES-like"/>
    <property type="match status" value="1"/>
</dbReference>
<keyword evidence="3" id="KW-1185">Reference proteome</keyword>
<dbReference type="Gene3D" id="3.90.180.10">
    <property type="entry name" value="Medium-chain alcohol dehydrogenases, catalytic domain"/>
    <property type="match status" value="1"/>
</dbReference>
<dbReference type="Gene3D" id="3.40.50.720">
    <property type="entry name" value="NAD(P)-binding Rossmann-like Domain"/>
    <property type="match status" value="1"/>
</dbReference>
<dbReference type="InterPro" id="IPR036291">
    <property type="entry name" value="NAD(P)-bd_dom_sf"/>
</dbReference>
<dbReference type="InterPro" id="IPR020843">
    <property type="entry name" value="ER"/>
</dbReference>